<gene>
    <name evidence="1" type="ORF">A1O7_05454</name>
</gene>
<protein>
    <submittedName>
        <fullName evidence="1">Uncharacterized protein</fullName>
    </submittedName>
</protein>
<dbReference type="RefSeq" id="XP_007757654.1">
    <property type="nucleotide sequence ID" value="XM_007759464.1"/>
</dbReference>
<proteinExistence type="predicted"/>
<dbReference type="OrthoDB" id="2851338at2759"/>
<organism evidence="1 2">
    <name type="scientific">Cladophialophora yegresii CBS 114405</name>
    <dbReference type="NCBI Taxonomy" id="1182544"/>
    <lineage>
        <taxon>Eukaryota</taxon>
        <taxon>Fungi</taxon>
        <taxon>Dikarya</taxon>
        <taxon>Ascomycota</taxon>
        <taxon>Pezizomycotina</taxon>
        <taxon>Eurotiomycetes</taxon>
        <taxon>Chaetothyriomycetidae</taxon>
        <taxon>Chaetothyriales</taxon>
        <taxon>Herpotrichiellaceae</taxon>
        <taxon>Cladophialophora</taxon>
    </lineage>
</organism>
<dbReference type="AlphaFoldDB" id="W9W0K2"/>
<dbReference type="VEuPathDB" id="FungiDB:A1O7_05454"/>
<dbReference type="GeneID" id="19180039"/>
<dbReference type="Proteomes" id="UP000019473">
    <property type="component" value="Unassembled WGS sequence"/>
</dbReference>
<dbReference type="EMBL" id="AMGW01000004">
    <property type="protein sequence ID" value="EXJ58031.1"/>
    <property type="molecule type" value="Genomic_DNA"/>
</dbReference>
<keyword evidence="2" id="KW-1185">Reference proteome</keyword>
<reference evidence="1 2" key="1">
    <citation type="submission" date="2013-03" db="EMBL/GenBank/DDBJ databases">
        <title>The Genome Sequence of Cladophialophora yegresii CBS 114405.</title>
        <authorList>
            <consortium name="The Broad Institute Genomics Platform"/>
            <person name="Cuomo C."/>
            <person name="de Hoog S."/>
            <person name="Gorbushina A."/>
            <person name="Walker B."/>
            <person name="Young S.K."/>
            <person name="Zeng Q."/>
            <person name="Gargeya S."/>
            <person name="Fitzgerald M."/>
            <person name="Haas B."/>
            <person name="Abouelleil A."/>
            <person name="Allen A.W."/>
            <person name="Alvarado L."/>
            <person name="Arachchi H.M."/>
            <person name="Berlin A.M."/>
            <person name="Chapman S.B."/>
            <person name="Gainer-Dewar J."/>
            <person name="Goldberg J."/>
            <person name="Griggs A."/>
            <person name="Gujja S."/>
            <person name="Hansen M."/>
            <person name="Howarth C."/>
            <person name="Imamovic A."/>
            <person name="Ireland A."/>
            <person name="Larimer J."/>
            <person name="McCowan C."/>
            <person name="Murphy C."/>
            <person name="Pearson M."/>
            <person name="Poon T.W."/>
            <person name="Priest M."/>
            <person name="Roberts A."/>
            <person name="Saif S."/>
            <person name="Shea T."/>
            <person name="Sisk P."/>
            <person name="Sykes S."/>
            <person name="Wortman J."/>
            <person name="Nusbaum C."/>
            <person name="Birren B."/>
        </authorList>
    </citation>
    <scope>NUCLEOTIDE SEQUENCE [LARGE SCALE GENOMIC DNA]</scope>
    <source>
        <strain evidence="1 2">CBS 114405</strain>
    </source>
</reference>
<dbReference type="HOGENOM" id="CLU_089364_2_0_1"/>
<dbReference type="eggNOG" id="ENOG502RQAR">
    <property type="taxonomic scope" value="Eukaryota"/>
</dbReference>
<comment type="caution">
    <text evidence="1">The sequence shown here is derived from an EMBL/GenBank/DDBJ whole genome shotgun (WGS) entry which is preliminary data.</text>
</comment>
<sequence length="240" mass="26676">MSRRPAELESVNLAALSSIVEAFRAALKASSKLAASWGTGGIVTRFAAMVATDTDKDECTGTMAFWADIDAEYVLKYQRWHNCEHMPERLSIPGFVEGRRYRALDDRSHFLMFYDTHSTSVLSSEAYMAALNKPTPWTREALTHFRNPTRGIFSRLTAVGRSRKFAAPYITSLRFDLPDEDTEAIYARSWVQAASEADNVERVGLYKAHVAIGDTGTSEQNVHGGGPGKQAYLVLIEESD</sequence>
<evidence type="ECO:0000313" key="2">
    <source>
        <dbReference type="Proteomes" id="UP000019473"/>
    </source>
</evidence>
<evidence type="ECO:0000313" key="1">
    <source>
        <dbReference type="EMBL" id="EXJ58031.1"/>
    </source>
</evidence>
<accession>W9W0K2</accession>
<name>W9W0K2_9EURO</name>